<protein>
    <submittedName>
        <fullName evidence="3">Uncharacterized protein</fullName>
    </submittedName>
</protein>
<proteinExistence type="predicted"/>
<feature type="coiled-coil region" evidence="1">
    <location>
        <begin position="18"/>
        <end position="86"/>
    </location>
</feature>
<dbReference type="Proteomes" id="UP000594263">
    <property type="component" value="Unplaced"/>
</dbReference>
<name>A0A7N0TB17_KALFE</name>
<evidence type="ECO:0000313" key="3">
    <source>
        <dbReference type="EnsemblPlants" id="Kaladp0029s0130.1.v1.1"/>
    </source>
</evidence>
<keyword evidence="4" id="KW-1185">Reference proteome</keyword>
<dbReference type="PANTHER" id="PTHR34807:SF6">
    <property type="entry name" value="MYB-CC TYPE TRANSCRIPTION FACTOR LHEQLE-CONTAINING DOMAIN-CONTAINING PROTEIN"/>
    <property type="match status" value="1"/>
</dbReference>
<evidence type="ECO:0000313" key="4">
    <source>
        <dbReference type="Proteomes" id="UP000594263"/>
    </source>
</evidence>
<accession>A0A7N0TB17</accession>
<feature type="region of interest" description="Disordered" evidence="2">
    <location>
        <begin position="133"/>
        <end position="171"/>
    </location>
</feature>
<organism evidence="3 4">
    <name type="scientific">Kalanchoe fedtschenkoi</name>
    <name type="common">Lavender scallops</name>
    <name type="synonym">South American air plant</name>
    <dbReference type="NCBI Taxonomy" id="63787"/>
    <lineage>
        <taxon>Eukaryota</taxon>
        <taxon>Viridiplantae</taxon>
        <taxon>Streptophyta</taxon>
        <taxon>Embryophyta</taxon>
        <taxon>Tracheophyta</taxon>
        <taxon>Spermatophyta</taxon>
        <taxon>Magnoliopsida</taxon>
        <taxon>eudicotyledons</taxon>
        <taxon>Gunneridae</taxon>
        <taxon>Pentapetalae</taxon>
        <taxon>Saxifragales</taxon>
        <taxon>Crassulaceae</taxon>
        <taxon>Kalanchoe</taxon>
    </lineage>
</organism>
<evidence type="ECO:0000256" key="2">
    <source>
        <dbReference type="SAM" id="MobiDB-lite"/>
    </source>
</evidence>
<evidence type="ECO:0000256" key="1">
    <source>
        <dbReference type="SAM" id="Coils"/>
    </source>
</evidence>
<reference evidence="3" key="1">
    <citation type="submission" date="2021-01" db="UniProtKB">
        <authorList>
            <consortium name="EnsemblPlants"/>
        </authorList>
    </citation>
    <scope>IDENTIFICATION</scope>
</reference>
<keyword evidence="1" id="KW-0175">Coiled coil</keyword>
<dbReference type="Gramene" id="Kaladp0029s0130.1.v1.1">
    <property type="protein sequence ID" value="Kaladp0029s0130.1.v1.1"/>
    <property type="gene ID" value="Kaladp0029s0130.v1.1"/>
</dbReference>
<dbReference type="EnsemblPlants" id="Kaladp0029s0130.1.v1.1">
    <property type="protein sequence ID" value="Kaladp0029s0130.1.v1.1"/>
    <property type="gene ID" value="Kaladp0029s0130.v1.1"/>
</dbReference>
<sequence length="171" mass="19547">MKRRGAAVDGGTRGDLEAMAKVRRYQNLLQEYVELEKEFMTKKKGYESLKMKKTTLMAEVRFLRRRHQQLLRIQAANKELDDFRRQSSIATHAPESTEVPASEPLIGKTYLTMDLHPILAGVLEEGRSLQALPESSLPLPPNKKPKTCSIKEKGMTKKKKISWQDQEPVKV</sequence>
<dbReference type="PANTHER" id="PTHR34807">
    <property type="entry name" value="OS08G0270800 PROTEIN"/>
    <property type="match status" value="1"/>
</dbReference>
<dbReference type="AlphaFoldDB" id="A0A7N0TB17"/>